<organism evidence="1 2">
    <name type="scientific">Pelotomaculum schinkii</name>
    <dbReference type="NCBI Taxonomy" id="78350"/>
    <lineage>
        <taxon>Bacteria</taxon>
        <taxon>Bacillati</taxon>
        <taxon>Bacillota</taxon>
        <taxon>Clostridia</taxon>
        <taxon>Eubacteriales</taxon>
        <taxon>Desulfotomaculaceae</taxon>
        <taxon>Pelotomaculum</taxon>
    </lineage>
</organism>
<evidence type="ECO:0000313" key="1">
    <source>
        <dbReference type="EMBL" id="TEB05532.1"/>
    </source>
</evidence>
<dbReference type="PANTHER" id="PTHR30087:SF1">
    <property type="entry name" value="HYPOTHETICAL CYTOSOLIC PROTEIN"/>
    <property type="match status" value="1"/>
</dbReference>
<dbReference type="PANTHER" id="PTHR30087">
    <property type="entry name" value="INNER MEMBRANE PROTEIN"/>
    <property type="match status" value="1"/>
</dbReference>
<dbReference type="Pfam" id="PF04463">
    <property type="entry name" value="2-thiour_desulf"/>
    <property type="match status" value="1"/>
</dbReference>
<dbReference type="InterPro" id="IPR007553">
    <property type="entry name" value="2-thiour_desulf"/>
</dbReference>
<dbReference type="RefSeq" id="WP_190240543.1">
    <property type="nucleotide sequence ID" value="NZ_QFGA01000002.1"/>
</dbReference>
<name>A0A4Y7R9S8_9FIRM</name>
<dbReference type="AlphaFoldDB" id="A0A4Y7R9S8"/>
<keyword evidence="2" id="KW-1185">Reference proteome</keyword>
<gene>
    <name evidence="1" type="ORF">Psch_02573</name>
</gene>
<evidence type="ECO:0000313" key="2">
    <source>
        <dbReference type="Proteomes" id="UP000298324"/>
    </source>
</evidence>
<reference evidence="1 2" key="1">
    <citation type="journal article" date="2018" name="Environ. Microbiol.">
        <title>Novel energy conservation strategies and behaviour of Pelotomaculum schinkii driving syntrophic propionate catabolism.</title>
        <authorList>
            <person name="Hidalgo-Ahumada C.A.P."/>
            <person name="Nobu M.K."/>
            <person name="Narihiro T."/>
            <person name="Tamaki H."/>
            <person name="Liu W.T."/>
            <person name="Kamagata Y."/>
            <person name="Stams A.J.M."/>
            <person name="Imachi H."/>
            <person name="Sousa D.Z."/>
        </authorList>
    </citation>
    <scope>NUCLEOTIDE SEQUENCE [LARGE SCALE GENOMIC DNA]</scope>
    <source>
        <strain evidence="1 2">HH</strain>
    </source>
</reference>
<dbReference type="EMBL" id="QFGA01000002">
    <property type="protein sequence ID" value="TEB05532.1"/>
    <property type="molecule type" value="Genomic_DNA"/>
</dbReference>
<protein>
    <submittedName>
        <fullName evidence="1">Uncharacterized protein</fullName>
    </submittedName>
</protein>
<dbReference type="Proteomes" id="UP000298324">
    <property type="component" value="Unassembled WGS sequence"/>
</dbReference>
<comment type="caution">
    <text evidence="1">The sequence shown here is derived from an EMBL/GenBank/DDBJ whole genome shotgun (WGS) entry which is preliminary data.</text>
</comment>
<sequence length="151" mass="16524">MIMVSSCLLGMHAKYDGTFTNKNDLLMKYSHLGKYLPFCPEQLGGLATPRPPVEIIDGSKAINSMGEEVTSQFIKGAEQSLYLTEIFPVKAAILKERSPSCGAHKIYDGSFSHVIKEGKGVTAAMLGANGIPLYSEEELTDELLRELLELK</sequence>
<accession>A0A4Y7R9S8</accession>
<proteinExistence type="predicted"/>